<dbReference type="InterPro" id="IPR000944">
    <property type="entry name" value="Tscrpt_reg_Rrf2"/>
</dbReference>
<dbReference type="GO" id="GO:0005829">
    <property type="term" value="C:cytosol"/>
    <property type="evidence" value="ECO:0007669"/>
    <property type="project" value="TreeGrafter"/>
</dbReference>
<dbReference type="RefSeq" id="WP_124341030.1">
    <property type="nucleotide sequence ID" value="NZ_BHYL01000005.1"/>
</dbReference>
<evidence type="ECO:0000313" key="2">
    <source>
        <dbReference type="EMBL" id="GCD18474.1"/>
    </source>
</evidence>
<evidence type="ECO:0000313" key="3">
    <source>
        <dbReference type="Proteomes" id="UP000288246"/>
    </source>
</evidence>
<dbReference type="Proteomes" id="UP000288246">
    <property type="component" value="Unassembled WGS sequence"/>
</dbReference>
<dbReference type="GO" id="GO:0003677">
    <property type="term" value="F:DNA binding"/>
    <property type="evidence" value="ECO:0007669"/>
    <property type="project" value="UniProtKB-KW"/>
</dbReference>
<dbReference type="GO" id="GO:0003700">
    <property type="term" value="F:DNA-binding transcription factor activity"/>
    <property type="evidence" value="ECO:0007669"/>
    <property type="project" value="TreeGrafter"/>
</dbReference>
<accession>A0A401UV78</accession>
<dbReference type="Gene3D" id="1.10.10.10">
    <property type="entry name" value="Winged helix-like DNA-binding domain superfamily/Winged helix DNA-binding domain"/>
    <property type="match status" value="1"/>
</dbReference>
<dbReference type="PROSITE" id="PS51197">
    <property type="entry name" value="HTH_RRF2_2"/>
    <property type="match status" value="1"/>
</dbReference>
<dbReference type="PANTHER" id="PTHR33221:SF5">
    <property type="entry name" value="HTH-TYPE TRANSCRIPTIONAL REGULATOR ISCR"/>
    <property type="match status" value="1"/>
</dbReference>
<dbReference type="OrthoDB" id="9808360at2"/>
<gene>
    <name evidence="2" type="ORF">CTKZ_00360</name>
</gene>
<dbReference type="AlphaFoldDB" id="A0A401UV78"/>
<keyword evidence="3" id="KW-1185">Reference proteome</keyword>
<sequence length="136" mass="14754">MHVSAKADYAVRALLLLAEHAPEVVKVEQLAVEQDLPQQYAEGILNDLRKLGFVTSRRGAHGGYSLAREAREIAVGDVVRGLDGPLVTVRAVPPGRLTYDGVARHLPALWELTDQRLREVLDGVTLDDLLRGAVGA</sequence>
<dbReference type="InterPro" id="IPR036390">
    <property type="entry name" value="WH_DNA-bd_sf"/>
</dbReference>
<dbReference type="EMBL" id="BHYL01000005">
    <property type="protein sequence ID" value="GCD18474.1"/>
    <property type="molecule type" value="Genomic_DNA"/>
</dbReference>
<proteinExistence type="predicted"/>
<evidence type="ECO:0000256" key="1">
    <source>
        <dbReference type="ARBA" id="ARBA00023125"/>
    </source>
</evidence>
<organism evidence="2 3">
    <name type="scientific">Cellulomonas algicola</name>
    <dbReference type="NCBI Taxonomy" id="2071633"/>
    <lineage>
        <taxon>Bacteria</taxon>
        <taxon>Bacillati</taxon>
        <taxon>Actinomycetota</taxon>
        <taxon>Actinomycetes</taxon>
        <taxon>Micrococcales</taxon>
        <taxon>Cellulomonadaceae</taxon>
        <taxon>Cellulomonas</taxon>
    </lineage>
</organism>
<name>A0A401UV78_9CELL</name>
<reference evidence="2 3" key="1">
    <citation type="submission" date="2018-11" db="EMBL/GenBank/DDBJ databases">
        <title>Draft genome sequence of Cellulomonas takizawaensis strain TKZ-21.</title>
        <authorList>
            <person name="Yamamura H."/>
            <person name="Hayashi T."/>
            <person name="Hamada M."/>
            <person name="Serisawa Y."/>
            <person name="Matsuyama K."/>
            <person name="Nakagawa Y."/>
            <person name="Otoguro M."/>
            <person name="Yanagida F."/>
            <person name="Hayakawa M."/>
        </authorList>
    </citation>
    <scope>NUCLEOTIDE SEQUENCE [LARGE SCALE GENOMIC DNA]</scope>
    <source>
        <strain evidence="2 3">TKZ-21</strain>
    </source>
</reference>
<keyword evidence="1" id="KW-0238">DNA-binding</keyword>
<dbReference type="PANTHER" id="PTHR33221">
    <property type="entry name" value="WINGED HELIX-TURN-HELIX TRANSCRIPTIONAL REGULATOR, RRF2 FAMILY"/>
    <property type="match status" value="1"/>
</dbReference>
<dbReference type="Pfam" id="PF02082">
    <property type="entry name" value="Rrf2"/>
    <property type="match status" value="1"/>
</dbReference>
<dbReference type="InterPro" id="IPR036388">
    <property type="entry name" value="WH-like_DNA-bd_sf"/>
</dbReference>
<dbReference type="NCBIfam" id="TIGR00738">
    <property type="entry name" value="rrf2_super"/>
    <property type="match status" value="1"/>
</dbReference>
<dbReference type="SUPFAM" id="SSF46785">
    <property type="entry name" value="Winged helix' DNA-binding domain"/>
    <property type="match status" value="1"/>
</dbReference>
<protein>
    <submittedName>
        <fullName evidence="2">Rrf2 family transcriptional regulator</fullName>
    </submittedName>
</protein>
<comment type="caution">
    <text evidence="2">The sequence shown here is derived from an EMBL/GenBank/DDBJ whole genome shotgun (WGS) entry which is preliminary data.</text>
</comment>